<evidence type="ECO:0000259" key="3">
    <source>
        <dbReference type="PROSITE" id="PS50801"/>
    </source>
</evidence>
<dbReference type="Proteomes" id="UP001500124">
    <property type="component" value="Unassembled WGS sequence"/>
</dbReference>
<protein>
    <recommendedName>
        <fullName evidence="2">Anti-sigma factor antagonist</fullName>
    </recommendedName>
</protein>
<dbReference type="CDD" id="cd07043">
    <property type="entry name" value="STAS_anti-anti-sigma_factors"/>
    <property type="match status" value="1"/>
</dbReference>
<dbReference type="PANTHER" id="PTHR33495:SF2">
    <property type="entry name" value="ANTI-SIGMA FACTOR ANTAGONIST TM_1081-RELATED"/>
    <property type="match status" value="1"/>
</dbReference>
<sequence length="120" mass="12688">MTDTDRTLTVTPQPHRAGLVVLKVAGELDHHTAPSLRQAIDDVPYAAGVAVILDVSELLYCDSTGLTVFINAHHRAEAAGSVLGIAGLRDDLGRVFKITGLDQFFTLHADVEEAVASALG</sequence>
<dbReference type="InterPro" id="IPR036513">
    <property type="entry name" value="STAS_dom_sf"/>
</dbReference>
<proteinExistence type="inferred from homology"/>
<dbReference type="Gene3D" id="3.30.750.24">
    <property type="entry name" value="STAS domain"/>
    <property type="match status" value="1"/>
</dbReference>
<gene>
    <name evidence="4" type="ORF">GCM10023336_63550</name>
</gene>
<evidence type="ECO:0000313" key="5">
    <source>
        <dbReference type="Proteomes" id="UP001500124"/>
    </source>
</evidence>
<feature type="domain" description="STAS" evidence="3">
    <location>
        <begin position="18"/>
        <end position="118"/>
    </location>
</feature>
<organism evidence="4 5">
    <name type="scientific">Streptomyces similanensis</name>
    <dbReference type="NCBI Taxonomy" id="1274988"/>
    <lineage>
        <taxon>Bacteria</taxon>
        <taxon>Bacillati</taxon>
        <taxon>Actinomycetota</taxon>
        <taxon>Actinomycetes</taxon>
        <taxon>Kitasatosporales</taxon>
        <taxon>Streptomycetaceae</taxon>
        <taxon>Streptomyces</taxon>
    </lineage>
</organism>
<dbReference type="EMBL" id="BAABKC010000112">
    <property type="protein sequence ID" value="GAA5074962.1"/>
    <property type="molecule type" value="Genomic_DNA"/>
</dbReference>
<dbReference type="PROSITE" id="PS50801">
    <property type="entry name" value="STAS"/>
    <property type="match status" value="1"/>
</dbReference>
<dbReference type="SUPFAM" id="SSF52091">
    <property type="entry name" value="SpoIIaa-like"/>
    <property type="match status" value="1"/>
</dbReference>
<dbReference type="RefSeq" id="WP_345671477.1">
    <property type="nucleotide sequence ID" value="NZ_BAABKC010000112.1"/>
</dbReference>
<dbReference type="Pfam" id="PF01740">
    <property type="entry name" value="STAS"/>
    <property type="match status" value="1"/>
</dbReference>
<dbReference type="InterPro" id="IPR003658">
    <property type="entry name" value="Anti-sigma_ant"/>
</dbReference>
<dbReference type="PANTHER" id="PTHR33495">
    <property type="entry name" value="ANTI-SIGMA FACTOR ANTAGONIST TM_1081-RELATED-RELATED"/>
    <property type="match status" value="1"/>
</dbReference>
<comment type="similarity">
    <text evidence="1 2">Belongs to the anti-sigma-factor antagonist family.</text>
</comment>
<evidence type="ECO:0000256" key="2">
    <source>
        <dbReference type="RuleBase" id="RU003749"/>
    </source>
</evidence>
<evidence type="ECO:0000256" key="1">
    <source>
        <dbReference type="ARBA" id="ARBA00009013"/>
    </source>
</evidence>
<comment type="caution">
    <text evidence="4">The sequence shown here is derived from an EMBL/GenBank/DDBJ whole genome shotgun (WGS) entry which is preliminary data.</text>
</comment>
<dbReference type="NCBIfam" id="TIGR00377">
    <property type="entry name" value="ant_ant_sig"/>
    <property type="match status" value="1"/>
</dbReference>
<reference evidence="5" key="1">
    <citation type="journal article" date="2019" name="Int. J. Syst. Evol. Microbiol.">
        <title>The Global Catalogue of Microorganisms (GCM) 10K type strain sequencing project: providing services to taxonomists for standard genome sequencing and annotation.</title>
        <authorList>
            <consortium name="The Broad Institute Genomics Platform"/>
            <consortium name="The Broad Institute Genome Sequencing Center for Infectious Disease"/>
            <person name="Wu L."/>
            <person name="Ma J."/>
        </authorList>
    </citation>
    <scope>NUCLEOTIDE SEQUENCE [LARGE SCALE GENOMIC DNA]</scope>
    <source>
        <strain evidence="5">JCM 18410</strain>
    </source>
</reference>
<name>A0ABP9LF62_9ACTN</name>
<keyword evidence="5" id="KW-1185">Reference proteome</keyword>
<accession>A0ABP9LF62</accession>
<dbReference type="InterPro" id="IPR002645">
    <property type="entry name" value="STAS_dom"/>
</dbReference>
<evidence type="ECO:0000313" key="4">
    <source>
        <dbReference type="EMBL" id="GAA5074962.1"/>
    </source>
</evidence>